<dbReference type="STRING" id="1108044.GOOTI_187_00040"/>
<dbReference type="Proteomes" id="UP000005038">
    <property type="component" value="Unassembled WGS sequence"/>
</dbReference>
<dbReference type="PANTHER" id="PTHR24421:SF37">
    <property type="entry name" value="SENSOR HISTIDINE KINASE NARS"/>
    <property type="match status" value="1"/>
</dbReference>
<dbReference type="RefSeq" id="WP_007240071.1">
    <property type="nucleotide sequence ID" value="NZ_BAFB01000187.1"/>
</dbReference>
<dbReference type="PROSITE" id="PS50109">
    <property type="entry name" value="HIS_KIN"/>
    <property type="match status" value="1"/>
</dbReference>
<feature type="transmembrane region" description="Helical" evidence="9">
    <location>
        <begin position="65"/>
        <end position="85"/>
    </location>
</feature>
<dbReference type="OrthoDB" id="5243952at2"/>
<evidence type="ECO:0000256" key="8">
    <source>
        <dbReference type="ARBA" id="ARBA00023136"/>
    </source>
</evidence>
<dbReference type="EMBL" id="BAFB01000187">
    <property type="protein sequence ID" value="GAB35869.1"/>
    <property type="molecule type" value="Genomic_DNA"/>
</dbReference>
<keyword evidence="3" id="KW-0808">Transferase</keyword>
<evidence type="ECO:0000256" key="3">
    <source>
        <dbReference type="ARBA" id="ARBA00022679"/>
    </source>
</evidence>
<dbReference type="SMART" id="SM00387">
    <property type="entry name" value="HATPase_c"/>
    <property type="match status" value="1"/>
</dbReference>
<feature type="transmembrane region" description="Helical" evidence="9">
    <location>
        <begin position="97"/>
        <end position="116"/>
    </location>
</feature>
<dbReference type="SUPFAM" id="SSF55874">
    <property type="entry name" value="ATPase domain of HSP90 chaperone/DNA topoisomerase II/histidine kinase"/>
    <property type="match status" value="1"/>
</dbReference>
<dbReference type="GO" id="GO:0005886">
    <property type="term" value="C:plasma membrane"/>
    <property type="evidence" value="ECO:0007669"/>
    <property type="project" value="UniProtKB-SubCell"/>
</dbReference>
<evidence type="ECO:0000256" key="9">
    <source>
        <dbReference type="SAM" id="Phobius"/>
    </source>
</evidence>
<feature type="transmembrane region" description="Helical" evidence="9">
    <location>
        <begin position="148"/>
        <end position="169"/>
    </location>
</feature>
<gene>
    <name evidence="11" type="ORF">GOOTI_187_00040</name>
</gene>
<dbReference type="Pfam" id="PF02518">
    <property type="entry name" value="HATPase_c"/>
    <property type="match status" value="1"/>
</dbReference>
<evidence type="ECO:0000256" key="7">
    <source>
        <dbReference type="ARBA" id="ARBA00023012"/>
    </source>
</evidence>
<feature type="transmembrane region" description="Helical" evidence="9">
    <location>
        <begin position="43"/>
        <end position="59"/>
    </location>
</feature>
<keyword evidence="5 11" id="KW-0418">Kinase</keyword>
<evidence type="ECO:0000256" key="2">
    <source>
        <dbReference type="ARBA" id="ARBA00022475"/>
    </source>
</evidence>
<dbReference type="Gene3D" id="3.30.565.10">
    <property type="entry name" value="Histidine kinase-like ATPase, C-terminal domain"/>
    <property type="match status" value="1"/>
</dbReference>
<dbReference type="PANTHER" id="PTHR24421">
    <property type="entry name" value="NITRATE/NITRITE SENSOR PROTEIN NARX-RELATED"/>
    <property type="match status" value="1"/>
</dbReference>
<protein>
    <submittedName>
        <fullName evidence="11">Two-component histidine kinase</fullName>
    </submittedName>
</protein>
<evidence type="ECO:0000313" key="11">
    <source>
        <dbReference type="EMBL" id="GAB35869.1"/>
    </source>
</evidence>
<evidence type="ECO:0000256" key="1">
    <source>
        <dbReference type="ARBA" id="ARBA00004651"/>
    </source>
</evidence>
<evidence type="ECO:0000256" key="6">
    <source>
        <dbReference type="ARBA" id="ARBA00022989"/>
    </source>
</evidence>
<dbReference type="AlphaFoldDB" id="H5TQW1"/>
<comment type="subcellular location">
    <subcellularLocation>
        <location evidence="1">Cell membrane</location>
        <topology evidence="1">Multi-pass membrane protein</topology>
    </subcellularLocation>
</comment>
<keyword evidence="2" id="KW-1003">Cell membrane</keyword>
<comment type="caution">
    <text evidence="11">The sequence shown here is derived from an EMBL/GenBank/DDBJ whole genome shotgun (WGS) entry which is preliminary data.</text>
</comment>
<feature type="transmembrane region" description="Helical" evidence="9">
    <location>
        <begin position="122"/>
        <end position="141"/>
    </location>
</feature>
<keyword evidence="8 9" id="KW-0472">Membrane</keyword>
<keyword evidence="4 9" id="KW-0812">Transmembrane</keyword>
<accession>H5TQW1</accession>
<keyword evidence="12" id="KW-1185">Reference proteome</keyword>
<organism evidence="11 12">
    <name type="scientific">Gordonia otitidis (strain DSM 44809 / CCUG 52243 / JCM 12355 / NBRC 100426 / IFM 10032)</name>
    <dbReference type="NCBI Taxonomy" id="1108044"/>
    <lineage>
        <taxon>Bacteria</taxon>
        <taxon>Bacillati</taxon>
        <taxon>Actinomycetota</taxon>
        <taxon>Actinomycetes</taxon>
        <taxon>Mycobacteriales</taxon>
        <taxon>Gordoniaceae</taxon>
        <taxon>Gordonia</taxon>
    </lineage>
</organism>
<dbReference type="InterPro" id="IPR036890">
    <property type="entry name" value="HATPase_C_sf"/>
</dbReference>
<sequence>MIMRGTRGTTTAGPLLHLTELVDEPDISEILVDHALRGIRVQVVLRMLLAVFVLATVLLDPPADGAAFCIVVAVLYAIWCAVGLVAVSRIRIRMIRFAWLALFVDLAVLVVLAVVASRSDQTSWTSDVLVNGFVVVPMIAATQLRPKICALVVIPTVVVYFVASALARVPNGEPWSLIAMRTLVVATLGLGAVMLSTVQRSRVSTIGTLAAQRARLLDDTVRIEERERRELAEHLHDGALQYVLGARQELDSVRNGSDPDALDRADDALREASRLLRSTLGELHPAVLEQAGLAAAITDLAAAVERRTALRISVDTVGWPADLRTTSDPMLFATARELLTNVVKHADARNVELSVEFDDGMARVVVVDDGRGVDDATLDRRVAEGHIGLVSRRVRLEQQGGSLTVTRRPGGGTAAIAEVPATNA</sequence>
<dbReference type="GO" id="GO:0016301">
    <property type="term" value="F:kinase activity"/>
    <property type="evidence" value="ECO:0007669"/>
    <property type="project" value="UniProtKB-KW"/>
</dbReference>
<evidence type="ECO:0000256" key="5">
    <source>
        <dbReference type="ARBA" id="ARBA00022777"/>
    </source>
</evidence>
<dbReference type="InterPro" id="IPR003594">
    <property type="entry name" value="HATPase_dom"/>
</dbReference>
<keyword evidence="7" id="KW-0902">Two-component regulatory system</keyword>
<feature type="domain" description="Histidine kinase" evidence="10">
    <location>
        <begin position="231"/>
        <end position="423"/>
    </location>
</feature>
<feature type="transmembrane region" description="Helical" evidence="9">
    <location>
        <begin position="175"/>
        <end position="195"/>
    </location>
</feature>
<evidence type="ECO:0000313" key="12">
    <source>
        <dbReference type="Proteomes" id="UP000005038"/>
    </source>
</evidence>
<dbReference type="InterPro" id="IPR050482">
    <property type="entry name" value="Sensor_HK_TwoCompSys"/>
</dbReference>
<name>H5TQW1_GORO1</name>
<evidence type="ECO:0000256" key="4">
    <source>
        <dbReference type="ARBA" id="ARBA00022692"/>
    </source>
</evidence>
<dbReference type="GO" id="GO:0000160">
    <property type="term" value="P:phosphorelay signal transduction system"/>
    <property type="evidence" value="ECO:0007669"/>
    <property type="project" value="UniProtKB-KW"/>
</dbReference>
<reference evidence="11" key="1">
    <citation type="submission" date="2012-02" db="EMBL/GenBank/DDBJ databases">
        <title>Whole genome shotgun sequence of Gordonia otitidis NBRC 100426.</title>
        <authorList>
            <person name="Yoshida I."/>
            <person name="Hosoyama A."/>
            <person name="Tsuchikane K."/>
            <person name="Katsumata H."/>
            <person name="Yamazaki S."/>
            <person name="Fujita N."/>
        </authorList>
    </citation>
    <scope>NUCLEOTIDE SEQUENCE [LARGE SCALE GENOMIC DNA]</scope>
    <source>
        <strain evidence="11">NBRC 100426</strain>
    </source>
</reference>
<evidence type="ECO:0000259" key="10">
    <source>
        <dbReference type="PROSITE" id="PS50109"/>
    </source>
</evidence>
<keyword evidence="6 9" id="KW-1133">Transmembrane helix</keyword>
<dbReference type="InterPro" id="IPR005467">
    <property type="entry name" value="His_kinase_dom"/>
</dbReference>
<proteinExistence type="predicted"/>